<sequence>MRERAPHSVWLDGTAILFRVKALAQTGLLDDRLFAYYDDDDIGTRLARQGWYSRCVFTATVYHEVRYTYEEYPLYLIYLLQRNHMLFYYKNTPAPYRSKL</sequence>
<evidence type="ECO:0000313" key="2">
    <source>
        <dbReference type="Proteomes" id="UP001158049"/>
    </source>
</evidence>
<evidence type="ECO:0008006" key="3">
    <source>
        <dbReference type="Google" id="ProtNLM"/>
    </source>
</evidence>
<dbReference type="EMBL" id="FXUL01000002">
    <property type="protein sequence ID" value="SMP50520.1"/>
    <property type="molecule type" value="Genomic_DNA"/>
</dbReference>
<accession>A0ABY1PXQ7</accession>
<proteinExistence type="predicted"/>
<comment type="caution">
    <text evidence="1">The sequence shown here is derived from an EMBL/GenBank/DDBJ whole genome shotgun (WGS) entry which is preliminary data.</text>
</comment>
<dbReference type="Gene3D" id="3.90.550.10">
    <property type="entry name" value="Spore Coat Polysaccharide Biosynthesis Protein SpsA, Chain A"/>
    <property type="match status" value="1"/>
</dbReference>
<reference evidence="1 2" key="1">
    <citation type="submission" date="2017-05" db="EMBL/GenBank/DDBJ databases">
        <authorList>
            <person name="Varghese N."/>
            <person name="Submissions S."/>
        </authorList>
    </citation>
    <scope>NUCLEOTIDE SEQUENCE [LARGE SCALE GENOMIC DNA]</scope>
    <source>
        <strain evidence="1 2">DSM 26001</strain>
    </source>
</reference>
<name>A0ABY1PXQ7_9BURK</name>
<dbReference type="InterPro" id="IPR029044">
    <property type="entry name" value="Nucleotide-diphossugar_trans"/>
</dbReference>
<dbReference type="SUPFAM" id="SSF53448">
    <property type="entry name" value="Nucleotide-diphospho-sugar transferases"/>
    <property type="match status" value="1"/>
</dbReference>
<keyword evidence="2" id="KW-1185">Reference proteome</keyword>
<organism evidence="1 2">
    <name type="scientific">Noviherbaspirillum suwonense</name>
    <dbReference type="NCBI Taxonomy" id="1224511"/>
    <lineage>
        <taxon>Bacteria</taxon>
        <taxon>Pseudomonadati</taxon>
        <taxon>Pseudomonadota</taxon>
        <taxon>Betaproteobacteria</taxon>
        <taxon>Burkholderiales</taxon>
        <taxon>Oxalobacteraceae</taxon>
        <taxon>Noviherbaspirillum</taxon>
    </lineage>
</organism>
<protein>
    <recommendedName>
        <fullName evidence="3">Glycosyltransferase 2-like domain-containing protein</fullName>
    </recommendedName>
</protein>
<gene>
    <name evidence="1" type="ORF">SAMN06295970_102472</name>
</gene>
<evidence type="ECO:0000313" key="1">
    <source>
        <dbReference type="EMBL" id="SMP50520.1"/>
    </source>
</evidence>
<dbReference type="Proteomes" id="UP001158049">
    <property type="component" value="Unassembled WGS sequence"/>
</dbReference>